<dbReference type="InterPro" id="IPR003959">
    <property type="entry name" value="ATPase_AAA_core"/>
</dbReference>
<dbReference type="GO" id="GO:0016887">
    <property type="term" value="F:ATP hydrolysis activity"/>
    <property type="evidence" value="ECO:0007669"/>
    <property type="project" value="InterPro"/>
</dbReference>
<sequence>MRLLCEQLSGSAGRAIYNSRSGKCRLASDFFAFKSIQANYLPPSTSIAQSVYTMRRFLSLRGTSRPGPAGSESEKGTASRPPSQLGAPTVVPPPSSSWPPPAAPPLYQRRNRRGDWVVHEDGPEDDDGQSTTPLVSAPAAPPPPPNLKVKRVDYFWSSWSKTWKYRNTSAKVRPDDALKTVGNGENDGNDPWQGFCFVVVRKLPQPGEEKEKEEPTFQVVVKSPYLLIALRDVIQKIPGVSWTAEPLELDPYLLLTFLPRFEEYRRALEQKPNRTTEQSYTLQTVAVLIDYLRRDYAATLAKVANLAAHGETTYDTLFAHFVPRTPVVAECPVTGEPRAFHLVSAQRAEALAGAFELLCESVDALDEPRGSGGGYGAGAFNPASPGNTAGFGLLPYYPPPSPPSICETADTALRRASGKTYGRVQHRMYLPFFKGTVKICSLDVYPLAFHPQAGILEKALIERGKKWVNLRGIHHMQYDGSASFTVGGRGMGMKQTVKFEVKSRIMVDRGTFKRMNPGYEMPTIKPEGSPMQNTDQWGNYVPQPTNNVNVQTFQARNKNPRETVELTVDELMLTPPVVYGFSLADKTWLEFNIQHVQPIVWNDEAFENLVLPDDRKDLLKSLVESHDSDSGFDDFVQGKGHGLVINLFGPPGVGKTLSAEATSEHVRRPLYVVGGGDLGTSATTLDQALNRVLDIATSWKAIVLIDEADVFLEQRSLHDMERNAMVAVFLRHVEYYRGILFMTTNRVKAFDEAFLSRIHVALHFQELTPAARKQVWAAFLRKVGAAFPEPVVDALAARAVNGRQIKNAVRTASSLAASRKVALSFKHLTDALDTMEEFTEEVKGIART</sequence>
<dbReference type="OrthoDB" id="10042665at2759"/>
<evidence type="ECO:0000313" key="3">
    <source>
        <dbReference type="EMBL" id="PIL28933.1"/>
    </source>
</evidence>
<dbReference type="PANTHER" id="PTHR46411">
    <property type="entry name" value="FAMILY ATPASE, PUTATIVE-RELATED"/>
    <property type="match status" value="1"/>
</dbReference>
<dbReference type="AlphaFoldDB" id="A0A2G8S581"/>
<organism evidence="3 4">
    <name type="scientific">Ganoderma sinense ZZ0214-1</name>
    <dbReference type="NCBI Taxonomy" id="1077348"/>
    <lineage>
        <taxon>Eukaryota</taxon>
        <taxon>Fungi</taxon>
        <taxon>Dikarya</taxon>
        <taxon>Basidiomycota</taxon>
        <taxon>Agaricomycotina</taxon>
        <taxon>Agaricomycetes</taxon>
        <taxon>Polyporales</taxon>
        <taxon>Polyporaceae</taxon>
        <taxon>Ganoderma</taxon>
    </lineage>
</organism>
<evidence type="ECO:0000256" key="1">
    <source>
        <dbReference type="SAM" id="MobiDB-lite"/>
    </source>
</evidence>
<dbReference type="InterPro" id="IPR054289">
    <property type="entry name" value="DUF7025"/>
</dbReference>
<dbReference type="EMBL" id="AYKW01000023">
    <property type="protein sequence ID" value="PIL28933.1"/>
    <property type="molecule type" value="Genomic_DNA"/>
</dbReference>
<dbReference type="InterPro" id="IPR027417">
    <property type="entry name" value="P-loop_NTPase"/>
</dbReference>
<accession>A0A2G8S581</accession>
<evidence type="ECO:0000313" key="4">
    <source>
        <dbReference type="Proteomes" id="UP000230002"/>
    </source>
</evidence>
<dbReference type="Pfam" id="PF00004">
    <property type="entry name" value="AAA"/>
    <property type="match status" value="1"/>
</dbReference>
<feature type="domain" description="AAA+ ATPase" evidence="2">
    <location>
        <begin position="641"/>
        <end position="770"/>
    </location>
</feature>
<dbReference type="InterPro" id="IPR003593">
    <property type="entry name" value="AAA+_ATPase"/>
</dbReference>
<dbReference type="CDD" id="cd19481">
    <property type="entry name" value="RecA-like_protease"/>
    <property type="match status" value="1"/>
</dbReference>
<feature type="compositionally biased region" description="Pro residues" evidence="1">
    <location>
        <begin position="90"/>
        <end position="104"/>
    </location>
</feature>
<dbReference type="SMART" id="SM00382">
    <property type="entry name" value="AAA"/>
    <property type="match status" value="1"/>
</dbReference>
<dbReference type="Proteomes" id="UP000230002">
    <property type="component" value="Unassembled WGS sequence"/>
</dbReference>
<reference evidence="3 4" key="1">
    <citation type="journal article" date="2015" name="Sci. Rep.">
        <title>Chromosome-level genome map provides insights into diverse defense mechanisms in the medicinal fungus Ganoderma sinense.</title>
        <authorList>
            <person name="Zhu Y."/>
            <person name="Xu J."/>
            <person name="Sun C."/>
            <person name="Zhou S."/>
            <person name="Xu H."/>
            <person name="Nelson D.R."/>
            <person name="Qian J."/>
            <person name="Song J."/>
            <person name="Luo H."/>
            <person name="Xiang L."/>
            <person name="Li Y."/>
            <person name="Xu Z."/>
            <person name="Ji A."/>
            <person name="Wang L."/>
            <person name="Lu S."/>
            <person name="Hayward A."/>
            <person name="Sun W."/>
            <person name="Li X."/>
            <person name="Schwartz D.C."/>
            <person name="Wang Y."/>
            <person name="Chen S."/>
        </authorList>
    </citation>
    <scope>NUCLEOTIDE SEQUENCE [LARGE SCALE GENOMIC DNA]</scope>
    <source>
        <strain evidence="3 4">ZZ0214-1</strain>
    </source>
</reference>
<proteinExistence type="predicted"/>
<dbReference type="STRING" id="1077348.A0A2G8S581"/>
<dbReference type="SUPFAM" id="SSF52540">
    <property type="entry name" value="P-loop containing nucleoside triphosphate hydrolases"/>
    <property type="match status" value="1"/>
</dbReference>
<dbReference type="PANTHER" id="PTHR46411:SF3">
    <property type="entry name" value="AAA+ ATPASE DOMAIN-CONTAINING PROTEIN"/>
    <property type="match status" value="1"/>
</dbReference>
<comment type="caution">
    <text evidence="3">The sequence shown here is derived from an EMBL/GenBank/DDBJ whole genome shotgun (WGS) entry which is preliminary data.</text>
</comment>
<gene>
    <name evidence="3" type="ORF">GSI_08980</name>
</gene>
<name>A0A2G8S581_9APHY</name>
<keyword evidence="4" id="KW-1185">Reference proteome</keyword>
<protein>
    <recommendedName>
        <fullName evidence="2">AAA+ ATPase domain-containing protein</fullName>
    </recommendedName>
</protein>
<evidence type="ECO:0000259" key="2">
    <source>
        <dbReference type="SMART" id="SM00382"/>
    </source>
</evidence>
<dbReference type="Pfam" id="PF22942">
    <property type="entry name" value="DUF7025"/>
    <property type="match status" value="1"/>
</dbReference>
<feature type="region of interest" description="Disordered" evidence="1">
    <location>
        <begin position="62"/>
        <end position="146"/>
    </location>
</feature>
<dbReference type="Gene3D" id="3.40.50.300">
    <property type="entry name" value="P-loop containing nucleotide triphosphate hydrolases"/>
    <property type="match status" value="1"/>
</dbReference>
<dbReference type="GO" id="GO:0005524">
    <property type="term" value="F:ATP binding"/>
    <property type="evidence" value="ECO:0007669"/>
    <property type="project" value="InterPro"/>
</dbReference>